<feature type="region of interest" description="Disordered" evidence="1">
    <location>
        <begin position="1"/>
        <end position="160"/>
    </location>
</feature>
<evidence type="ECO:0000313" key="2">
    <source>
        <dbReference type="EMBL" id="KAK8942836.1"/>
    </source>
</evidence>
<sequence length="506" mass="56942">MTNQNHAEASSSLPKHGEPVQHKRGRPSTSATSAEQTRESSRVHVSNWRRSLTTEQRRALNARRTQSRSSLTLPVVVEVRPNEPESINQANEIEDNPSARTSQITNQNQDIPDQHQTEGQSSLPSQGGPVQHKRGRPLTSTTPTEQTRESTRVRVNNWRHSLTAEQRSALNARRIQSHPILILPSAVHGGPANPEHPHQPNEIEDGSPAPTSRTGRRNIARNYRSSDNVRVFQLPQPTICPHCAARLFHKETKNLCCKLGKVILPAIPVPPQLLALYTDQTTRGRHFRQNIRAYNHVFSFTSMGVTLDETLPAFNQGLYTFRAHGAIYHKIGSLLPTPGNRPRFLQMFIYDTEHETSHRLAENNGLDTEILNEIKDILDTHNPYVKTFRQIAQHTQLQSCQLLIRERPSTDRQYILPTASQVAAVLVGAEDFAESTNRDIKVHSTSGHLTTVREYSGFYDPLQYPLLLSQGTFGWDLALQTDQGLRVSCCDYYACLLQVINFTTIG</sequence>
<dbReference type="EMBL" id="JBBWWQ010000007">
    <property type="protein sequence ID" value="KAK8942836.1"/>
    <property type="molecule type" value="Genomic_DNA"/>
</dbReference>
<proteinExistence type="predicted"/>
<feature type="compositionally biased region" description="Polar residues" evidence="1">
    <location>
        <begin position="98"/>
        <end position="111"/>
    </location>
</feature>
<feature type="compositionally biased region" description="Polar residues" evidence="1">
    <location>
        <begin position="63"/>
        <end position="72"/>
    </location>
</feature>
<gene>
    <name evidence="2" type="ORF">KSP39_PZI008807</name>
</gene>
<dbReference type="PANTHER" id="PTHR45786:SF80">
    <property type="entry name" value="HELITRON HELICASE-LIKE DOMAIN-CONTAINING PROTEIN"/>
    <property type="match status" value="1"/>
</dbReference>
<evidence type="ECO:0000313" key="3">
    <source>
        <dbReference type="Proteomes" id="UP001418222"/>
    </source>
</evidence>
<organism evidence="2 3">
    <name type="scientific">Platanthera zijinensis</name>
    <dbReference type="NCBI Taxonomy" id="2320716"/>
    <lineage>
        <taxon>Eukaryota</taxon>
        <taxon>Viridiplantae</taxon>
        <taxon>Streptophyta</taxon>
        <taxon>Embryophyta</taxon>
        <taxon>Tracheophyta</taxon>
        <taxon>Spermatophyta</taxon>
        <taxon>Magnoliopsida</taxon>
        <taxon>Liliopsida</taxon>
        <taxon>Asparagales</taxon>
        <taxon>Orchidaceae</taxon>
        <taxon>Orchidoideae</taxon>
        <taxon>Orchideae</taxon>
        <taxon>Orchidinae</taxon>
        <taxon>Platanthera</taxon>
    </lineage>
</organism>
<dbReference type="Proteomes" id="UP001418222">
    <property type="component" value="Unassembled WGS sequence"/>
</dbReference>
<comment type="caution">
    <text evidence="2">The sequence shown here is derived from an EMBL/GenBank/DDBJ whole genome shotgun (WGS) entry which is preliminary data.</text>
</comment>
<keyword evidence="3" id="KW-1185">Reference proteome</keyword>
<name>A0AAP0BKV1_9ASPA</name>
<dbReference type="PANTHER" id="PTHR45786">
    <property type="entry name" value="DNA BINDING PROTEIN-LIKE"/>
    <property type="match status" value="1"/>
</dbReference>
<feature type="region of interest" description="Disordered" evidence="1">
    <location>
        <begin position="184"/>
        <end position="222"/>
    </location>
</feature>
<evidence type="ECO:0008006" key="4">
    <source>
        <dbReference type="Google" id="ProtNLM"/>
    </source>
</evidence>
<reference evidence="2 3" key="1">
    <citation type="journal article" date="2022" name="Nat. Plants">
        <title>Genomes of leafy and leafless Platanthera orchids illuminate the evolution of mycoheterotrophy.</title>
        <authorList>
            <person name="Li M.H."/>
            <person name="Liu K.W."/>
            <person name="Li Z."/>
            <person name="Lu H.C."/>
            <person name="Ye Q.L."/>
            <person name="Zhang D."/>
            <person name="Wang J.Y."/>
            <person name="Li Y.F."/>
            <person name="Zhong Z.M."/>
            <person name="Liu X."/>
            <person name="Yu X."/>
            <person name="Liu D.K."/>
            <person name="Tu X.D."/>
            <person name="Liu B."/>
            <person name="Hao Y."/>
            <person name="Liao X.Y."/>
            <person name="Jiang Y.T."/>
            <person name="Sun W.H."/>
            <person name="Chen J."/>
            <person name="Chen Y.Q."/>
            <person name="Ai Y."/>
            <person name="Zhai J.W."/>
            <person name="Wu S.S."/>
            <person name="Zhou Z."/>
            <person name="Hsiao Y.Y."/>
            <person name="Wu W.L."/>
            <person name="Chen Y.Y."/>
            <person name="Lin Y.F."/>
            <person name="Hsu J.L."/>
            <person name="Li C.Y."/>
            <person name="Wang Z.W."/>
            <person name="Zhao X."/>
            <person name="Zhong W.Y."/>
            <person name="Ma X.K."/>
            <person name="Ma L."/>
            <person name="Huang J."/>
            <person name="Chen G.Z."/>
            <person name="Huang M.Z."/>
            <person name="Huang L."/>
            <person name="Peng D.H."/>
            <person name="Luo Y.B."/>
            <person name="Zou S.Q."/>
            <person name="Chen S.P."/>
            <person name="Lan S."/>
            <person name="Tsai W.C."/>
            <person name="Van de Peer Y."/>
            <person name="Liu Z.J."/>
        </authorList>
    </citation>
    <scope>NUCLEOTIDE SEQUENCE [LARGE SCALE GENOMIC DNA]</scope>
    <source>
        <strain evidence="2">Lor287</strain>
    </source>
</reference>
<evidence type="ECO:0000256" key="1">
    <source>
        <dbReference type="SAM" id="MobiDB-lite"/>
    </source>
</evidence>
<protein>
    <recommendedName>
        <fullName evidence="4">Helitron helicase-like domain-containing protein</fullName>
    </recommendedName>
</protein>
<dbReference type="AlphaFoldDB" id="A0AAP0BKV1"/>
<accession>A0AAP0BKV1</accession>
<feature type="compositionally biased region" description="Polar residues" evidence="1">
    <location>
        <begin position="1"/>
        <end position="13"/>
    </location>
</feature>